<feature type="region of interest" description="Disordered" evidence="1">
    <location>
        <begin position="49"/>
        <end position="83"/>
    </location>
</feature>
<organism evidence="2 3">
    <name type="scientific">Nocardioides oceani</name>
    <dbReference type="NCBI Taxonomy" id="3058369"/>
    <lineage>
        <taxon>Bacteria</taxon>
        <taxon>Bacillati</taxon>
        <taxon>Actinomycetota</taxon>
        <taxon>Actinomycetes</taxon>
        <taxon>Propionibacteriales</taxon>
        <taxon>Nocardioidaceae</taxon>
        <taxon>Nocardioides</taxon>
    </lineage>
</organism>
<gene>
    <name evidence="2" type="ORF">QWY28_00935</name>
</gene>
<comment type="caution">
    <text evidence="2">The sequence shown here is derived from an EMBL/GenBank/DDBJ whole genome shotgun (WGS) entry which is preliminary data.</text>
</comment>
<dbReference type="RefSeq" id="WP_300950426.1">
    <property type="nucleotide sequence ID" value="NZ_JAUHJQ010000001.1"/>
</dbReference>
<feature type="compositionally biased region" description="Basic and acidic residues" evidence="1">
    <location>
        <begin position="118"/>
        <end position="127"/>
    </location>
</feature>
<sequence>MTHDSLWAATDDPLEVAGRGSVDWVDVAEDYCELCDLPLSQCVHGRPEPKPVPVEKATPVRTRTAAARVPGTPAKKAAPRKWTSPEELKAPIVALLQESGGELAADEVFPALEERLGEALRPGDRDASPTGEPRWQLAARKARRALQDEGVIEPGTPGVWRLR</sequence>
<keyword evidence="3" id="KW-1185">Reference proteome</keyword>
<evidence type="ECO:0000313" key="2">
    <source>
        <dbReference type="EMBL" id="MDN4171499.1"/>
    </source>
</evidence>
<protein>
    <recommendedName>
        <fullName evidence="4">Restriction system protein Mrr-like N-terminal domain-containing protein</fullName>
    </recommendedName>
</protein>
<feature type="compositionally biased region" description="Low complexity" evidence="1">
    <location>
        <begin position="57"/>
        <end position="74"/>
    </location>
</feature>
<dbReference type="Proteomes" id="UP001168620">
    <property type="component" value="Unassembled WGS sequence"/>
</dbReference>
<feature type="region of interest" description="Disordered" evidence="1">
    <location>
        <begin position="118"/>
        <end position="163"/>
    </location>
</feature>
<evidence type="ECO:0008006" key="4">
    <source>
        <dbReference type="Google" id="ProtNLM"/>
    </source>
</evidence>
<evidence type="ECO:0000256" key="1">
    <source>
        <dbReference type="SAM" id="MobiDB-lite"/>
    </source>
</evidence>
<dbReference type="EMBL" id="JAUHJQ010000001">
    <property type="protein sequence ID" value="MDN4171499.1"/>
    <property type="molecule type" value="Genomic_DNA"/>
</dbReference>
<reference evidence="2" key="1">
    <citation type="submission" date="2023-06" db="EMBL/GenBank/DDBJ databases">
        <title>Draft genome sequence of Nocardioides sp. SOB77.</title>
        <authorList>
            <person name="Zhang G."/>
        </authorList>
    </citation>
    <scope>NUCLEOTIDE SEQUENCE</scope>
    <source>
        <strain evidence="2">SOB77</strain>
    </source>
</reference>
<accession>A0ABT8F9X8</accession>
<evidence type="ECO:0000313" key="3">
    <source>
        <dbReference type="Proteomes" id="UP001168620"/>
    </source>
</evidence>
<proteinExistence type="predicted"/>
<name>A0ABT8F9X8_9ACTN</name>